<evidence type="ECO:0000256" key="2">
    <source>
        <dbReference type="ARBA" id="ARBA00022679"/>
    </source>
</evidence>
<evidence type="ECO:0000313" key="7">
    <source>
        <dbReference type="EMBL" id="TDZ37846.1"/>
    </source>
</evidence>
<gene>
    <name evidence="7" type="ORF">C8035_v001159</name>
</gene>
<evidence type="ECO:0000256" key="5">
    <source>
        <dbReference type="SAM" id="MobiDB-lite"/>
    </source>
</evidence>
<evidence type="ECO:0000256" key="4">
    <source>
        <dbReference type="ARBA" id="ARBA00023027"/>
    </source>
</evidence>
<dbReference type="SUPFAM" id="SSF54495">
    <property type="entry name" value="UBC-like"/>
    <property type="match status" value="1"/>
</dbReference>
<keyword evidence="3" id="KW-0548">Nucleotidyltransferase</keyword>
<dbReference type="Proteomes" id="UP000295083">
    <property type="component" value="Unassembled WGS sequence"/>
</dbReference>
<dbReference type="InterPro" id="IPR051838">
    <property type="entry name" value="ARTD_PARP"/>
</dbReference>
<dbReference type="Gene3D" id="3.10.110.10">
    <property type="entry name" value="Ubiquitin Conjugating Enzyme"/>
    <property type="match status" value="1"/>
</dbReference>
<dbReference type="PANTHER" id="PTHR21328">
    <property type="entry name" value="POLY ADP-RIBOSE POLYMERASE FAMILY, MEMBER PARP"/>
    <property type="match status" value="1"/>
</dbReference>
<dbReference type="FunFam" id="3.10.110.10:FF:000107">
    <property type="entry name" value="Ubiquitin conjugating enzyme, putative"/>
    <property type="match status" value="1"/>
</dbReference>
<evidence type="ECO:0000313" key="8">
    <source>
        <dbReference type="Proteomes" id="UP000295083"/>
    </source>
</evidence>
<dbReference type="GO" id="GO:0016757">
    <property type="term" value="F:glycosyltransferase activity"/>
    <property type="evidence" value="ECO:0007669"/>
    <property type="project" value="UniProtKB-KW"/>
</dbReference>
<feature type="domain" description="UBC core" evidence="6">
    <location>
        <begin position="599"/>
        <end position="771"/>
    </location>
</feature>
<dbReference type="PROSITE" id="PS50127">
    <property type="entry name" value="UBC_2"/>
    <property type="match status" value="1"/>
</dbReference>
<reference evidence="7 8" key="1">
    <citation type="submission" date="2018-11" db="EMBL/GenBank/DDBJ databases">
        <title>Genome sequence and assembly of Colletotrichum spinosum.</title>
        <authorList>
            <person name="Gan P."/>
            <person name="Shirasu K."/>
        </authorList>
    </citation>
    <scope>NUCLEOTIDE SEQUENCE [LARGE SCALE GENOMIC DNA]</scope>
    <source>
        <strain evidence="7 8">CBS 515.97</strain>
    </source>
</reference>
<feature type="compositionally biased region" description="Acidic residues" evidence="5">
    <location>
        <begin position="121"/>
        <end position="136"/>
    </location>
</feature>
<dbReference type="InterPro" id="IPR000608">
    <property type="entry name" value="UBC"/>
</dbReference>
<comment type="caution">
    <text evidence="7">The sequence shown here is derived from an EMBL/GenBank/DDBJ whole genome shotgun (WGS) entry which is preliminary data.</text>
</comment>
<evidence type="ECO:0000256" key="1">
    <source>
        <dbReference type="ARBA" id="ARBA00022676"/>
    </source>
</evidence>
<keyword evidence="2" id="KW-0808">Transferase</keyword>
<keyword evidence="4" id="KW-0520">NAD</keyword>
<dbReference type="SMART" id="SM00212">
    <property type="entry name" value="UBCc"/>
    <property type="match status" value="1"/>
</dbReference>
<accession>A0A4R8QL30</accession>
<dbReference type="CDD" id="cd23802">
    <property type="entry name" value="UBCc_UBE2Q"/>
    <property type="match status" value="1"/>
</dbReference>
<dbReference type="AlphaFoldDB" id="A0A4R8QL30"/>
<keyword evidence="8" id="KW-1185">Reference proteome</keyword>
<evidence type="ECO:0000256" key="3">
    <source>
        <dbReference type="ARBA" id="ARBA00022695"/>
    </source>
</evidence>
<dbReference type="InterPro" id="IPR016135">
    <property type="entry name" value="UBQ-conjugating_enzyme/RWD"/>
</dbReference>
<dbReference type="EMBL" id="QAPG01000020">
    <property type="protein sequence ID" value="TDZ37846.1"/>
    <property type="molecule type" value="Genomic_DNA"/>
</dbReference>
<name>A0A4R8QL30_9PEZI</name>
<organism evidence="7 8">
    <name type="scientific">Colletotrichum spinosum</name>
    <dbReference type="NCBI Taxonomy" id="1347390"/>
    <lineage>
        <taxon>Eukaryota</taxon>
        <taxon>Fungi</taxon>
        <taxon>Dikarya</taxon>
        <taxon>Ascomycota</taxon>
        <taxon>Pezizomycotina</taxon>
        <taxon>Sordariomycetes</taxon>
        <taxon>Hypocreomycetidae</taxon>
        <taxon>Glomerellales</taxon>
        <taxon>Glomerellaceae</taxon>
        <taxon>Colletotrichum</taxon>
        <taxon>Colletotrichum orbiculare species complex</taxon>
    </lineage>
</organism>
<sequence length="782" mass="86655">MTRRKFNSDLLAATQQSVAHVSRVEKGDDDGTLVVTFEHGALARPLTIRLGTVSVDDYPDLGFFAYSDDDDIPAGISDLLVTLSDMTTNKCVIDVLRMISKRVDTALDTTQDEDVEMTDVEDDTDVEETGTDEYSSDDGFYGGTQQSRAIGQQSRLPHSGREINGRFIQDLQQAKSAGFKIAFLSDVTRHASECTFALSVPVSHLGLPDDTLEAWEIKSKEHMVLLCKYDSGYPSMDKFTSVSQNHPSTMTFAFGTCSTYKPSLSSALAAFNKNTRNSKTAEYGISIRNVLDQEAVFVQAQITSSVDNFVNSELALLLQNRLNNGVSWDKAKQMLQDRARAGHLRQSGSALAGMDHSHGEEELEPAVSIAARSQLNIDYVLRSPDATLHLSKDQLSLPLIAAQFALRYFVKSTQYCLVCHRKTEHGFSSVKPAISLCEIINRTQDFVSKHPYYVVNNVDWIQCRYLLVQRRPHSNSSRSNCIYVVQDSKQAPEGPNGKILRVPMAALPKWRQITEKPGSPALQSTQASSSQMQDDNKLDDFGEIIRLQKTLAATEVSNEEESADTVIVKDDPTKLSFTPGTVNVDSLPKLPAPVWATDNGRKVLGKELKALQKLQAKTPPQQLGWYINFENVDNMFHWIVELHSFELSLPLAQDMKRNKVSSIVLEVRFGQQFPVSPPFVRVIRPRFLPFSQRGGGHVTAGGAMCMELLTNSGWSPVSSLESVLLQVRMAMCSLDPYPARLEAASRGQSADYGIGEAIEAYRRSATTHGWDIPSDLNMMNFG</sequence>
<proteinExistence type="predicted"/>
<keyword evidence="1" id="KW-0328">Glycosyltransferase</keyword>
<protein>
    <submittedName>
        <fullName evidence="7">Ubiquitin-conjugating enzyme E2Q-like protein</fullName>
    </submittedName>
</protein>
<dbReference type="Pfam" id="PF00179">
    <property type="entry name" value="UQ_con"/>
    <property type="match status" value="1"/>
</dbReference>
<feature type="region of interest" description="Disordered" evidence="5">
    <location>
        <begin position="121"/>
        <end position="141"/>
    </location>
</feature>
<dbReference type="GO" id="GO:0016779">
    <property type="term" value="F:nucleotidyltransferase activity"/>
    <property type="evidence" value="ECO:0007669"/>
    <property type="project" value="UniProtKB-KW"/>
</dbReference>
<evidence type="ECO:0000259" key="6">
    <source>
        <dbReference type="PROSITE" id="PS50127"/>
    </source>
</evidence>